<feature type="domain" description="BTB" evidence="2">
    <location>
        <begin position="163"/>
        <end position="229"/>
    </location>
</feature>
<proteinExistence type="predicted"/>
<dbReference type="PANTHER" id="PTHR45774">
    <property type="entry name" value="BTB/POZ DOMAIN-CONTAINING"/>
    <property type="match status" value="1"/>
</dbReference>
<dbReference type="InterPro" id="IPR000210">
    <property type="entry name" value="BTB/POZ_dom"/>
</dbReference>
<name>A0A8W8NZ10_MAGGI</name>
<dbReference type="CDD" id="cd00037">
    <property type="entry name" value="CLECT"/>
    <property type="match status" value="1"/>
</dbReference>
<accession>A0A8W8NZ10</accession>
<dbReference type="GO" id="GO:0022008">
    <property type="term" value="P:neurogenesis"/>
    <property type="evidence" value="ECO:0007669"/>
    <property type="project" value="TreeGrafter"/>
</dbReference>
<feature type="domain" description="C-type lectin" evidence="1">
    <location>
        <begin position="22"/>
        <end position="126"/>
    </location>
</feature>
<dbReference type="SMART" id="SM00875">
    <property type="entry name" value="BACK"/>
    <property type="match status" value="1"/>
</dbReference>
<dbReference type="Pfam" id="PF07707">
    <property type="entry name" value="BACK"/>
    <property type="match status" value="1"/>
</dbReference>
<dbReference type="PANTHER" id="PTHR45774:SF4">
    <property type="entry name" value="AXUNDEAD, ISOFORM F"/>
    <property type="match status" value="1"/>
</dbReference>
<dbReference type="PROSITE" id="PS50041">
    <property type="entry name" value="C_TYPE_LECTIN_2"/>
    <property type="match status" value="1"/>
</dbReference>
<dbReference type="GO" id="GO:0005829">
    <property type="term" value="C:cytosol"/>
    <property type="evidence" value="ECO:0007669"/>
    <property type="project" value="TreeGrafter"/>
</dbReference>
<dbReference type="InterPro" id="IPR016186">
    <property type="entry name" value="C-type_lectin-like/link_sf"/>
</dbReference>
<sequence>MPEMTTVYDVLENETLKEWATFMSSEYWLGLKEATWSDAAIDCLSKGAKLVEIESSAEDNFILTLAMELTRNVWLGGTDMTVEGKWVWQSTGTLFSYSAWDTARGQPNNYANQDCLSLYRPYGLTWVVLLSTDKMAHGTREDWQAGKSVIECNKYMFLNQLYCDVTFRVGMKEIKAHKYVLASRSNVFEAMLFGRLSETSDVIPIPDIEPGIFNAMLRFLYFEEAEINEDSVTGILSAADMYGITELVNKCQTFLETQITEDSINYILELASLYNMHELFQKCQNVIYESLFVSRKVFESQSFLDLSKDCLRELVKSDRLPLDEKTIFDSLLRWANARCSTEKEKVDPLELRQILGDLLFHIRFPVMSFASFNKDIVPMKICAGYGPPYRRTPNIRVDLYTGMDHHEVIKLNGGCVAWRLAC</sequence>
<evidence type="ECO:0000313" key="4">
    <source>
        <dbReference type="Proteomes" id="UP000005408"/>
    </source>
</evidence>
<dbReference type="Proteomes" id="UP000005408">
    <property type="component" value="Unassembled WGS sequence"/>
</dbReference>
<dbReference type="PROSITE" id="PS50097">
    <property type="entry name" value="BTB"/>
    <property type="match status" value="1"/>
</dbReference>
<dbReference type="Gene3D" id="1.25.40.420">
    <property type="match status" value="1"/>
</dbReference>
<dbReference type="Gene3D" id="3.30.710.10">
    <property type="entry name" value="Potassium Channel Kv1.1, Chain A"/>
    <property type="match status" value="1"/>
</dbReference>
<dbReference type="Pfam" id="PF00059">
    <property type="entry name" value="Lectin_C"/>
    <property type="match status" value="1"/>
</dbReference>
<dbReference type="InterPro" id="IPR016187">
    <property type="entry name" value="CTDL_fold"/>
</dbReference>
<reference evidence="3" key="1">
    <citation type="submission" date="2022-08" db="UniProtKB">
        <authorList>
            <consortium name="EnsemblMetazoa"/>
        </authorList>
    </citation>
    <scope>IDENTIFICATION</scope>
    <source>
        <strain evidence="3">05x7-T-G4-1.051#20</strain>
    </source>
</reference>
<dbReference type="Gene3D" id="3.10.100.10">
    <property type="entry name" value="Mannose-Binding Protein A, subunit A"/>
    <property type="match status" value="1"/>
</dbReference>
<dbReference type="SMART" id="SM00225">
    <property type="entry name" value="BTB"/>
    <property type="match status" value="1"/>
</dbReference>
<evidence type="ECO:0000259" key="2">
    <source>
        <dbReference type="PROSITE" id="PS50097"/>
    </source>
</evidence>
<keyword evidence="4" id="KW-1185">Reference proteome</keyword>
<protein>
    <submittedName>
        <fullName evidence="3">Uncharacterized protein</fullName>
    </submittedName>
</protein>
<organism evidence="3 4">
    <name type="scientific">Magallana gigas</name>
    <name type="common">Pacific oyster</name>
    <name type="synonym">Crassostrea gigas</name>
    <dbReference type="NCBI Taxonomy" id="29159"/>
    <lineage>
        <taxon>Eukaryota</taxon>
        <taxon>Metazoa</taxon>
        <taxon>Spiralia</taxon>
        <taxon>Lophotrochozoa</taxon>
        <taxon>Mollusca</taxon>
        <taxon>Bivalvia</taxon>
        <taxon>Autobranchia</taxon>
        <taxon>Pteriomorphia</taxon>
        <taxon>Ostreida</taxon>
        <taxon>Ostreoidea</taxon>
        <taxon>Ostreidae</taxon>
        <taxon>Magallana</taxon>
    </lineage>
</organism>
<evidence type="ECO:0000259" key="1">
    <source>
        <dbReference type="PROSITE" id="PS50041"/>
    </source>
</evidence>
<evidence type="ECO:0000313" key="3">
    <source>
        <dbReference type="EnsemblMetazoa" id="G8356.1:cds"/>
    </source>
</evidence>
<dbReference type="InterPro" id="IPR011333">
    <property type="entry name" value="SKP1/BTB/POZ_sf"/>
</dbReference>
<dbReference type="EnsemblMetazoa" id="G8356.1">
    <property type="protein sequence ID" value="G8356.1:cds"/>
    <property type="gene ID" value="G8356"/>
</dbReference>
<dbReference type="Pfam" id="PF00651">
    <property type="entry name" value="BTB"/>
    <property type="match status" value="1"/>
</dbReference>
<dbReference type="AlphaFoldDB" id="A0A8W8NZ10"/>
<dbReference type="InterPro" id="IPR011705">
    <property type="entry name" value="BACK"/>
</dbReference>
<dbReference type="SUPFAM" id="SSF54695">
    <property type="entry name" value="POZ domain"/>
    <property type="match status" value="1"/>
</dbReference>
<dbReference type="SUPFAM" id="SSF56436">
    <property type="entry name" value="C-type lectin-like"/>
    <property type="match status" value="1"/>
</dbReference>
<dbReference type="InterPro" id="IPR001304">
    <property type="entry name" value="C-type_lectin-like"/>
</dbReference>
<dbReference type="SMART" id="SM00034">
    <property type="entry name" value="CLECT"/>
    <property type="match status" value="1"/>
</dbReference>